<keyword evidence="2" id="KW-1185">Reference proteome</keyword>
<proteinExistence type="predicted"/>
<evidence type="ECO:0000313" key="1">
    <source>
        <dbReference type="EMBL" id="KAJ7553607.1"/>
    </source>
</evidence>
<organism evidence="1 2">
    <name type="scientific">Diphasiastrum complanatum</name>
    <name type="common">Issler's clubmoss</name>
    <name type="synonym">Lycopodium complanatum</name>
    <dbReference type="NCBI Taxonomy" id="34168"/>
    <lineage>
        <taxon>Eukaryota</taxon>
        <taxon>Viridiplantae</taxon>
        <taxon>Streptophyta</taxon>
        <taxon>Embryophyta</taxon>
        <taxon>Tracheophyta</taxon>
        <taxon>Lycopodiopsida</taxon>
        <taxon>Lycopodiales</taxon>
        <taxon>Lycopodiaceae</taxon>
        <taxon>Lycopodioideae</taxon>
        <taxon>Diphasiastrum</taxon>
    </lineage>
</organism>
<evidence type="ECO:0000313" key="2">
    <source>
        <dbReference type="Proteomes" id="UP001162992"/>
    </source>
</evidence>
<accession>A0ACC2DI16</accession>
<protein>
    <submittedName>
        <fullName evidence="1">Uncharacterized protein</fullName>
    </submittedName>
</protein>
<reference evidence="2" key="1">
    <citation type="journal article" date="2024" name="Proc. Natl. Acad. Sci. U.S.A.">
        <title>Extraordinary preservation of gene collinearity over three hundred million years revealed in homosporous lycophytes.</title>
        <authorList>
            <person name="Li C."/>
            <person name="Wickell D."/>
            <person name="Kuo L.Y."/>
            <person name="Chen X."/>
            <person name="Nie B."/>
            <person name="Liao X."/>
            <person name="Peng D."/>
            <person name="Ji J."/>
            <person name="Jenkins J."/>
            <person name="Williams M."/>
            <person name="Shu S."/>
            <person name="Plott C."/>
            <person name="Barry K."/>
            <person name="Rajasekar S."/>
            <person name="Grimwood J."/>
            <person name="Han X."/>
            <person name="Sun S."/>
            <person name="Hou Z."/>
            <person name="He W."/>
            <person name="Dai G."/>
            <person name="Sun C."/>
            <person name="Schmutz J."/>
            <person name="Leebens-Mack J.H."/>
            <person name="Li F.W."/>
            <person name="Wang L."/>
        </authorList>
    </citation>
    <scope>NUCLEOTIDE SEQUENCE [LARGE SCALE GENOMIC DNA]</scope>
    <source>
        <strain evidence="2">cv. PW_Plant_1</strain>
    </source>
</reference>
<comment type="caution">
    <text evidence="1">The sequence shown here is derived from an EMBL/GenBank/DDBJ whole genome shotgun (WGS) entry which is preliminary data.</text>
</comment>
<gene>
    <name evidence="1" type="ORF">O6H91_06G105300</name>
</gene>
<sequence length="1172" mass="128194">MIYEGQREARHSFRRTAFRPSFMVYPLETVLFFLLHVLLGAALSDDGVALLAFRRSIKFHPFEVFSNWNENDTNPCFWTGVICNPDTSRVISLNLTGSKYCGLECSEFVQQSRDEDASIGNSTSCFRNSFHGAPAPLGNFQGNGQTLCQRRGTIPPEIGNLVQLQVLALPGNGLSGQIPNELGNLSFLQALDLRSNFLTGRVPPTLGKLSHLAILDLGGNDLSGQIPEELLRCKNLRELSLAQNKMFGKVPGFLHSLPKLQHLSLSCNKFEGPIPLGPSDSCDTLESLHLAGNILTGDIPSALGNCSQLRSLVLRENDFSGSLPPDLGHLSMLQLLDVSKNNLSGEIPAELGNCSALSILILTNTQRCLSGLGCSFIDIIFYDSNLDKPERNKFEGSLPSSITILSEISIIWAPKAGLAGVLPDDWSMCQMLTILNLAENGITGKFPSGLASCRSLVMLDLSVNQLQGSIPSELPIPCMVLFNVSRNTLSGVFSSRATANCSKYWISPSTVLIGQPASPLVRPFELLSSAQPRFDFYGRWQANSSLNVSAQEYIIHDFSENSLSGPLPGPLIGNSLTQVRPRYALFLAGNEFTGDISSSLFSICGNFWSFAISLSRNQLSGELPAKSIESCSSLVHLDAANNYLTGNLPQDVADIRNLSHVDLGSNNLNGSIPHQWGHLLELQYLSLQNNSLSGNIPTELGKLFLLQTLDLSKNHLTGEIPKELGQLKQLKSLILNNNYFSGRIPETFCNLSALNFVDMAFNNLSGPIPQLGTVGSLCSTSSFRGNPLLGECHVTTPVTASDSPTPLADEYSTSGYAASKKPKLNSVLIAGITAGSAILVVLFILALLFQYTRQQTPRRTDYRSCRKEVVTFTTLNFHLTYENVVRATGNFSVDNLIGNGGFGATYKAELMPGLVVAVKRLAIGRFQGVQQFDTEIRTLGRIRHPNLVTLVGYHASEAEMFLIYNFFPRGNLEGFIHNRQRGEISWQVVHKIALRIAQALAFLHDDCFPRVLHRDIKPSNILLDNNLNAYLSDFGLARLLGASETHATTDVAGTFGYVAPEYAMTCRVSDKADVYSYGVVLLELLSGKRALDPCFSDFGDGFNIVGWVCLLIGQGRTHEIFIVELWELGPESHLLEALKLAVMCTVDSLVIRPSMRQVVERLRSIQPSMPFS</sequence>
<dbReference type="EMBL" id="CM055097">
    <property type="protein sequence ID" value="KAJ7553607.1"/>
    <property type="molecule type" value="Genomic_DNA"/>
</dbReference>
<name>A0ACC2DI16_DIPCM</name>
<dbReference type="Proteomes" id="UP001162992">
    <property type="component" value="Chromosome 6"/>
</dbReference>